<reference evidence="1 2" key="1">
    <citation type="submission" date="2019-07" db="EMBL/GenBank/DDBJ databases">
        <authorList>
            <person name="Kim J."/>
        </authorList>
    </citation>
    <scope>NUCLEOTIDE SEQUENCE [LARGE SCALE GENOMIC DNA]</scope>
    <source>
        <strain evidence="1 2">JC52</strain>
    </source>
</reference>
<dbReference type="EMBL" id="VNJI01000011">
    <property type="protein sequence ID" value="TVY09889.1"/>
    <property type="molecule type" value="Genomic_DNA"/>
</dbReference>
<dbReference type="AlphaFoldDB" id="A0A559KCR5"/>
<keyword evidence="2" id="KW-1185">Reference proteome</keyword>
<comment type="caution">
    <text evidence="1">The sequence shown here is derived from an EMBL/GenBank/DDBJ whole genome shotgun (WGS) entry which is preliminary data.</text>
</comment>
<protein>
    <submittedName>
        <fullName evidence="1">Uncharacterized protein</fullName>
    </submittedName>
</protein>
<accession>A0A559KCR5</accession>
<evidence type="ECO:0000313" key="1">
    <source>
        <dbReference type="EMBL" id="TVY09889.1"/>
    </source>
</evidence>
<evidence type="ECO:0000313" key="2">
    <source>
        <dbReference type="Proteomes" id="UP000317036"/>
    </source>
</evidence>
<sequence length="80" mass="9708">MWFEIEYYGELPSDEELNKFKELEPPASYINMDDDWDLATIMCRALWNYSDESSRDFSPLKYKEAKMIMIETLEKLRNLR</sequence>
<dbReference type="RefSeq" id="WP_144846442.1">
    <property type="nucleotide sequence ID" value="NZ_VNJI01000011.1"/>
</dbReference>
<proteinExistence type="predicted"/>
<name>A0A559KCR5_9BACL</name>
<organism evidence="1 2">
    <name type="scientific">Paenibacillus cremeus</name>
    <dbReference type="NCBI Taxonomy" id="2163881"/>
    <lineage>
        <taxon>Bacteria</taxon>
        <taxon>Bacillati</taxon>
        <taxon>Bacillota</taxon>
        <taxon>Bacilli</taxon>
        <taxon>Bacillales</taxon>
        <taxon>Paenibacillaceae</taxon>
        <taxon>Paenibacillus</taxon>
    </lineage>
</organism>
<gene>
    <name evidence="1" type="ORF">FPZ49_10985</name>
</gene>
<dbReference type="Proteomes" id="UP000317036">
    <property type="component" value="Unassembled WGS sequence"/>
</dbReference>